<organism evidence="5 6">
    <name type="scientific">Spirosoma sordidisoli</name>
    <dbReference type="NCBI Taxonomy" id="2502893"/>
    <lineage>
        <taxon>Bacteria</taxon>
        <taxon>Pseudomonadati</taxon>
        <taxon>Bacteroidota</taxon>
        <taxon>Cytophagia</taxon>
        <taxon>Cytophagales</taxon>
        <taxon>Cytophagaceae</taxon>
        <taxon>Spirosoma</taxon>
    </lineage>
</organism>
<evidence type="ECO:0000313" key="5">
    <source>
        <dbReference type="EMBL" id="RYC68512.1"/>
    </source>
</evidence>
<dbReference type="CDD" id="cd06976">
    <property type="entry name" value="cupin_MtlR-like_N"/>
    <property type="match status" value="1"/>
</dbReference>
<dbReference type="InterPro" id="IPR014710">
    <property type="entry name" value="RmlC-like_jellyroll"/>
</dbReference>
<keyword evidence="2" id="KW-0238">DNA-binding</keyword>
<dbReference type="Pfam" id="PF07883">
    <property type="entry name" value="Cupin_2"/>
    <property type="match status" value="1"/>
</dbReference>
<evidence type="ECO:0000259" key="4">
    <source>
        <dbReference type="PROSITE" id="PS01124"/>
    </source>
</evidence>
<sequence length="289" mass="32977">MKALFEKVTIGDQRSLLVRQFRLPYFDAPWHYHPEYELTYIISGYGHRFVGDHVALFRPGDLVLLGPDLPHYWRCDADFYESGSDRLAESIVVQFRAALVDTVLAHLPEAGPLCAMLRRGQHGLRFSETCAARLAPLLTELIAQTRMEQLMGLLRVLTRLTTDPDAQPLASDGYRLAPSAGETERMKRVLEFTLANFRDEIRIEQIASVAGMAPAAFCRYFKRRTRKPFVEYLNELRISHARKLLSETDIPVGQAGLESGFNNISHFHRQFRQHTGMTPLTYQLVSRGK</sequence>
<dbReference type="PROSITE" id="PS00041">
    <property type="entry name" value="HTH_ARAC_FAMILY_1"/>
    <property type="match status" value="1"/>
</dbReference>
<keyword evidence="6" id="KW-1185">Reference proteome</keyword>
<evidence type="ECO:0000256" key="2">
    <source>
        <dbReference type="ARBA" id="ARBA00023125"/>
    </source>
</evidence>
<dbReference type="PROSITE" id="PS01124">
    <property type="entry name" value="HTH_ARAC_FAMILY_2"/>
    <property type="match status" value="1"/>
</dbReference>
<dbReference type="GO" id="GO:0043565">
    <property type="term" value="F:sequence-specific DNA binding"/>
    <property type="evidence" value="ECO:0007669"/>
    <property type="project" value="InterPro"/>
</dbReference>
<dbReference type="RefSeq" id="WP_129603302.1">
    <property type="nucleotide sequence ID" value="NZ_SBLB01000005.1"/>
</dbReference>
<dbReference type="PANTHER" id="PTHR43280">
    <property type="entry name" value="ARAC-FAMILY TRANSCRIPTIONAL REGULATOR"/>
    <property type="match status" value="1"/>
</dbReference>
<keyword evidence="3" id="KW-0804">Transcription</keyword>
<dbReference type="PANTHER" id="PTHR43280:SF27">
    <property type="entry name" value="TRANSCRIPTIONAL REGULATOR MTLR"/>
    <property type="match status" value="1"/>
</dbReference>
<gene>
    <name evidence="5" type="ORF">EQG79_19360</name>
</gene>
<evidence type="ECO:0000256" key="1">
    <source>
        <dbReference type="ARBA" id="ARBA00023015"/>
    </source>
</evidence>
<dbReference type="Proteomes" id="UP000290407">
    <property type="component" value="Unassembled WGS sequence"/>
</dbReference>
<dbReference type="Gene3D" id="1.10.10.60">
    <property type="entry name" value="Homeodomain-like"/>
    <property type="match status" value="2"/>
</dbReference>
<evidence type="ECO:0000313" key="6">
    <source>
        <dbReference type="Proteomes" id="UP000290407"/>
    </source>
</evidence>
<dbReference type="InterPro" id="IPR009057">
    <property type="entry name" value="Homeodomain-like_sf"/>
</dbReference>
<keyword evidence="1" id="KW-0805">Transcription regulation</keyword>
<dbReference type="SMART" id="SM00342">
    <property type="entry name" value="HTH_ARAC"/>
    <property type="match status" value="1"/>
</dbReference>
<reference evidence="5 6" key="1">
    <citation type="submission" date="2019-01" db="EMBL/GenBank/DDBJ databases">
        <title>Spirosoma flava sp. nov., a propanil-degrading bacterium isolated from herbicide-contaminated soil.</title>
        <authorList>
            <person name="Zhang L."/>
            <person name="Jiang J.-D."/>
        </authorList>
    </citation>
    <scope>NUCLEOTIDE SEQUENCE [LARGE SCALE GENOMIC DNA]</scope>
    <source>
        <strain evidence="5 6">TY50</strain>
    </source>
</reference>
<dbReference type="Pfam" id="PF12833">
    <property type="entry name" value="HTH_18"/>
    <property type="match status" value="1"/>
</dbReference>
<comment type="caution">
    <text evidence="5">The sequence shown here is derived from an EMBL/GenBank/DDBJ whole genome shotgun (WGS) entry which is preliminary data.</text>
</comment>
<dbReference type="EMBL" id="SBLB01000005">
    <property type="protein sequence ID" value="RYC68512.1"/>
    <property type="molecule type" value="Genomic_DNA"/>
</dbReference>
<dbReference type="InterPro" id="IPR011051">
    <property type="entry name" value="RmlC_Cupin_sf"/>
</dbReference>
<dbReference type="SUPFAM" id="SSF51182">
    <property type="entry name" value="RmlC-like cupins"/>
    <property type="match status" value="1"/>
</dbReference>
<dbReference type="GO" id="GO:0003700">
    <property type="term" value="F:DNA-binding transcription factor activity"/>
    <property type="evidence" value="ECO:0007669"/>
    <property type="project" value="InterPro"/>
</dbReference>
<dbReference type="InterPro" id="IPR018060">
    <property type="entry name" value="HTH_AraC"/>
</dbReference>
<dbReference type="AlphaFoldDB" id="A0A4Q2UIV2"/>
<dbReference type="InterPro" id="IPR018062">
    <property type="entry name" value="HTH_AraC-typ_CS"/>
</dbReference>
<protein>
    <submittedName>
        <fullName evidence="5">AraC family transcriptional regulator</fullName>
    </submittedName>
</protein>
<feature type="domain" description="HTH araC/xylS-type" evidence="4">
    <location>
        <begin position="187"/>
        <end position="285"/>
    </location>
</feature>
<dbReference type="InterPro" id="IPR013096">
    <property type="entry name" value="Cupin_2"/>
</dbReference>
<dbReference type="Gene3D" id="2.60.120.10">
    <property type="entry name" value="Jelly Rolls"/>
    <property type="match status" value="1"/>
</dbReference>
<proteinExistence type="predicted"/>
<dbReference type="SUPFAM" id="SSF46689">
    <property type="entry name" value="Homeodomain-like"/>
    <property type="match status" value="2"/>
</dbReference>
<evidence type="ECO:0000256" key="3">
    <source>
        <dbReference type="ARBA" id="ARBA00023163"/>
    </source>
</evidence>
<name>A0A4Q2UIV2_9BACT</name>
<accession>A0A4Q2UIV2</accession>